<dbReference type="GeneID" id="25791893"/>
<accession>G9N0Y2</accession>
<dbReference type="Pfam" id="PF05089">
    <property type="entry name" value="NAGLU"/>
    <property type="match status" value="1"/>
</dbReference>
<dbReference type="InterPro" id="IPR007781">
    <property type="entry name" value="NAGLU"/>
</dbReference>
<dbReference type="OrthoDB" id="64736at2759"/>
<dbReference type="InParanoid" id="G9N0Y2"/>
<evidence type="ECO:0000313" key="3">
    <source>
        <dbReference type="Proteomes" id="UP000007115"/>
    </source>
</evidence>
<proteinExistence type="predicted"/>
<dbReference type="AlphaFoldDB" id="G9N0Y2"/>
<protein>
    <recommendedName>
        <fullName evidence="1">Alpha-N-acetylglucosaminidase tim-barrel domain-containing protein</fullName>
    </recommendedName>
</protein>
<organism evidence="2 3">
    <name type="scientific">Hypocrea virens (strain Gv29-8 / FGSC 10586)</name>
    <name type="common">Gliocladium virens</name>
    <name type="synonym">Trichoderma virens</name>
    <dbReference type="NCBI Taxonomy" id="413071"/>
    <lineage>
        <taxon>Eukaryota</taxon>
        <taxon>Fungi</taxon>
        <taxon>Dikarya</taxon>
        <taxon>Ascomycota</taxon>
        <taxon>Pezizomycotina</taxon>
        <taxon>Sordariomycetes</taxon>
        <taxon>Hypocreomycetidae</taxon>
        <taxon>Hypocreales</taxon>
        <taxon>Hypocreaceae</taxon>
        <taxon>Trichoderma</taxon>
    </lineage>
</organism>
<comment type="caution">
    <text evidence="2">The sequence shown here is derived from an EMBL/GenBank/DDBJ whole genome shotgun (WGS) entry which is preliminary data.</text>
</comment>
<dbReference type="HOGENOM" id="CLU_1272459_0_0_1"/>
<dbReference type="InterPro" id="IPR024733">
    <property type="entry name" value="NAGLU_tim-barrel"/>
</dbReference>
<dbReference type="PANTHER" id="PTHR12872:SF1">
    <property type="entry name" value="ALPHA-N-ACETYLGLUCOSAMINIDASE"/>
    <property type="match status" value="1"/>
</dbReference>
<reference evidence="2 3" key="1">
    <citation type="journal article" date="2011" name="Genome Biol.">
        <title>Comparative genome sequence analysis underscores mycoparasitism as the ancestral life style of Trichoderma.</title>
        <authorList>
            <person name="Kubicek C.P."/>
            <person name="Herrera-Estrella A."/>
            <person name="Seidl-Seiboth V."/>
            <person name="Martinez D.A."/>
            <person name="Druzhinina I.S."/>
            <person name="Thon M."/>
            <person name="Zeilinger S."/>
            <person name="Casas-Flores S."/>
            <person name="Horwitz B.A."/>
            <person name="Mukherjee P.K."/>
            <person name="Mukherjee M."/>
            <person name="Kredics L."/>
            <person name="Alcaraz L.D."/>
            <person name="Aerts A."/>
            <person name="Antal Z."/>
            <person name="Atanasova L."/>
            <person name="Cervantes-Badillo M.G."/>
            <person name="Challacombe J."/>
            <person name="Chertkov O."/>
            <person name="McCluskey K."/>
            <person name="Coulpier F."/>
            <person name="Deshpande N."/>
            <person name="von Doehren H."/>
            <person name="Ebbole D.J."/>
            <person name="Esquivel-Naranjo E.U."/>
            <person name="Fekete E."/>
            <person name="Flipphi M."/>
            <person name="Glaser F."/>
            <person name="Gomez-Rodriguez E.Y."/>
            <person name="Gruber S."/>
            <person name="Han C."/>
            <person name="Henrissat B."/>
            <person name="Hermosa R."/>
            <person name="Hernandez-Onate M."/>
            <person name="Karaffa L."/>
            <person name="Kosti I."/>
            <person name="Le Crom S."/>
            <person name="Lindquist E."/>
            <person name="Lucas S."/>
            <person name="Luebeck M."/>
            <person name="Luebeck P.S."/>
            <person name="Margeot A."/>
            <person name="Metz B."/>
            <person name="Misra M."/>
            <person name="Nevalainen H."/>
            <person name="Omann M."/>
            <person name="Packer N."/>
            <person name="Perrone G."/>
            <person name="Uresti-Rivera E.E."/>
            <person name="Salamov A."/>
            <person name="Schmoll M."/>
            <person name="Seiboth B."/>
            <person name="Shapiro H."/>
            <person name="Sukno S."/>
            <person name="Tamayo-Ramos J.A."/>
            <person name="Tisch D."/>
            <person name="Wiest A."/>
            <person name="Wilkinson H.H."/>
            <person name="Zhang M."/>
            <person name="Coutinho P.M."/>
            <person name="Kenerley C.M."/>
            <person name="Monte E."/>
            <person name="Baker S.E."/>
            <person name="Grigoriev I.V."/>
        </authorList>
    </citation>
    <scope>NUCLEOTIDE SEQUENCE [LARGE SCALE GENOMIC DNA]</scope>
    <source>
        <strain evidence="3">Gv29-8 / FGSC 10586</strain>
    </source>
</reference>
<dbReference type="VEuPathDB" id="FungiDB:TRIVIDRAFT_224650"/>
<name>G9N0Y2_HYPVG</name>
<dbReference type="Gene3D" id="3.20.20.80">
    <property type="entry name" value="Glycosidases"/>
    <property type="match status" value="1"/>
</dbReference>
<dbReference type="Gene3D" id="1.20.120.670">
    <property type="entry name" value="N-acetyl-b-d-glucoasminidase"/>
    <property type="match status" value="1"/>
</dbReference>
<keyword evidence="3" id="KW-1185">Reference proteome</keyword>
<sequence>MTPPSGELNYLRNASSNTWKALKSADPEAIWVFQAWLFAQNTTFWTNDRIEVYPGGITIDSDMLILDIWLESMSQWQCAQSYYSKPWIWCELQNYGATINMYGQIQNLTKSPILALQESQSLVGLGLSMEAQQSNEIVFDLLLSQAWNCTPIDTNIYFKSWAAARYLSSKRPASIYTAWEAVRATVYDNTNLNMMSSVPKSRSSEIKVAVVGDQCNC</sequence>
<dbReference type="RefSeq" id="XP_013953616.1">
    <property type="nucleotide sequence ID" value="XM_014098141.1"/>
</dbReference>
<dbReference type="Proteomes" id="UP000007115">
    <property type="component" value="Unassembled WGS sequence"/>
</dbReference>
<evidence type="ECO:0000259" key="1">
    <source>
        <dbReference type="Pfam" id="PF05089"/>
    </source>
</evidence>
<dbReference type="eggNOG" id="KOG2233">
    <property type="taxonomic scope" value="Eukaryota"/>
</dbReference>
<dbReference type="PANTHER" id="PTHR12872">
    <property type="entry name" value="ALPHA-N-ACETYLGLUCOSAMINIDASE"/>
    <property type="match status" value="1"/>
</dbReference>
<gene>
    <name evidence="2" type="ORF">TRIVIDRAFT_224650</name>
</gene>
<dbReference type="STRING" id="413071.G9N0Y2"/>
<dbReference type="EMBL" id="ABDF02000083">
    <property type="protein sequence ID" value="EHK19415.1"/>
    <property type="molecule type" value="Genomic_DNA"/>
</dbReference>
<evidence type="ECO:0000313" key="2">
    <source>
        <dbReference type="EMBL" id="EHK19415.1"/>
    </source>
</evidence>
<feature type="domain" description="Alpha-N-acetylglucosaminidase tim-barrel" evidence="1">
    <location>
        <begin position="1"/>
        <end position="148"/>
    </location>
</feature>